<evidence type="ECO:0000313" key="2">
    <source>
        <dbReference type="Proteomes" id="UP001386955"/>
    </source>
</evidence>
<sequence length="76" mass="8388">MLRGTTLWCGGLASKGFSTLIKDMMKADTYSFILLLETHTTSATIGRIGLDESLRKRGNWTLELNMVIVELIIGLA</sequence>
<accession>A0AAN9SB97</accession>
<dbReference type="AlphaFoldDB" id="A0AAN9SB97"/>
<gene>
    <name evidence="1" type="ORF">VNO78_18796</name>
</gene>
<protein>
    <submittedName>
        <fullName evidence="1">Uncharacterized protein</fullName>
    </submittedName>
</protein>
<dbReference type="EMBL" id="JAYMYS010000005">
    <property type="protein sequence ID" value="KAK7390747.1"/>
    <property type="molecule type" value="Genomic_DNA"/>
</dbReference>
<organism evidence="1 2">
    <name type="scientific">Psophocarpus tetragonolobus</name>
    <name type="common">Winged bean</name>
    <name type="synonym">Dolichos tetragonolobus</name>
    <dbReference type="NCBI Taxonomy" id="3891"/>
    <lineage>
        <taxon>Eukaryota</taxon>
        <taxon>Viridiplantae</taxon>
        <taxon>Streptophyta</taxon>
        <taxon>Embryophyta</taxon>
        <taxon>Tracheophyta</taxon>
        <taxon>Spermatophyta</taxon>
        <taxon>Magnoliopsida</taxon>
        <taxon>eudicotyledons</taxon>
        <taxon>Gunneridae</taxon>
        <taxon>Pentapetalae</taxon>
        <taxon>rosids</taxon>
        <taxon>fabids</taxon>
        <taxon>Fabales</taxon>
        <taxon>Fabaceae</taxon>
        <taxon>Papilionoideae</taxon>
        <taxon>50 kb inversion clade</taxon>
        <taxon>NPAAA clade</taxon>
        <taxon>indigoferoid/millettioid clade</taxon>
        <taxon>Phaseoleae</taxon>
        <taxon>Psophocarpus</taxon>
    </lineage>
</organism>
<reference evidence="1 2" key="1">
    <citation type="submission" date="2024-01" db="EMBL/GenBank/DDBJ databases">
        <title>The genomes of 5 underutilized Papilionoideae crops provide insights into root nodulation and disease resistanc.</title>
        <authorList>
            <person name="Jiang F."/>
        </authorList>
    </citation>
    <scope>NUCLEOTIDE SEQUENCE [LARGE SCALE GENOMIC DNA]</scope>
    <source>
        <strain evidence="1">DUOXIRENSHENG_FW03</strain>
        <tissue evidence="1">Leaves</tissue>
    </source>
</reference>
<comment type="caution">
    <text evidence="1">The sequence shown here is derived from an EMBL/GenBank/DDBJ whole genome shotgun (WGS) entry which is preliminary data.</text>
</comment>
<dbReference type="Proteomes" id="UP001386955">
    <property type="component" value="Unassembled WGS sequence"/>
</dbReference>
<name>A0AAN9SB97_PSOTE</name>
<proteinExistence type="predicted"/>
<evidence type="ECO:0000313" key="1">
    <source>
        <dbReference type="EMBL" id="KAK7390747.1"/>
    </source>
</evidence>
<keyword evidence="2" id="KW-1185">Reference proteome</keyword>